<dbReference type="AlphaFoldDB" id="A0A4Y8JWI9"/>
<keyword evidence="3" id="KW-1185">Reference proteome</keyword>
<dbReference type="GO" id="GO:0004519">
    <property type="term" value="F:endonuclease activity"/>
    <property type="evidence" value="ECO:0007669"/>
    <property type="project" value="UniProtKB-KW"/>
</dbReference>
<dbReference type="InterPro" id="IPR002711">
    <property type="entry name" value="HNH"/>
</dbReference>
<dbReference type="CDD" id="cd00085">
    <property type="entry name" value="HNHc"/>
    <property type="match status" value="1"/>
</dbReference>
<dbReference type="Gene3D" id="1.10.30.50">
    <property type="match status" value="1"/>
</dbReference>
<keyword evidence="2" id="KW-0540">Nuclease</keyword>
<accession>A0A4Y8JWI9</accession>
<dbReference type="GO" id="GO:0008270">
    <property type="term" value="F:zinc ion binding"/>
    <property type="evidence" value="ECO:0007669"/>
    <property type="project" value="InterPro"/>
</dbReference>
<dbReference type="EMBL" id="SOHA01000039">
    <property type="protein sequence ID" value="TFD27509.1"/>
    <property type="molecule type" value="Genomic_DNA"/>
</dbReference>
<comment type="caution">
    <text evidence="2">The sequence shown here is derived from an EMBL/GenBank/DDBJ whole genome shotgun (WGS) entry which is preliminary data.</text>
</comment>
<sequence>MRTCKHCGERNMPDSMNAHAKFCSVRCRVASHRSARNPIRSGTPWTIVSIPSKQPPPTFPDGYCSQCGKELLGRKRKYCDRSCANRAYNAQRRFDGRARDLKYRRRALLRDARVEAFEAIEIFERDGYLCRICDEPLNMLVDFPHPLYPTIDHIFPLALGGEHSRANAQSAHLTCNVRKGTRLIY</sequence>
<proteinExistence type="predicted"/>
<dbReference type="SMART" id="SM00507">
    <property type="entry name" value="HNHc"/>
    <property type="match status" value="1"/>
</dbReference>
<dbReference type="GO" id="GO:0003676">
    <property type="term" value="F:nucleic acid binding"/>
    <property type="evidence" value="ECO:0007669"/>
    <property type="project" value="InterPro"/>
</dbReference>
<evidence type="ECO:0000313" key="2">
    <source>
        <dbReference type="EMBL" id="TFD27509.1"/>
    </source>
</evidence>
<evidence type="ECO:0000313" key="3">
    <source>
        <dbReference type="Proteomes" id="UP000297472"/>
    </source>
</evidence>
<feature type="domain" description="HNH nuclease" evidence="1">
    <location>
        <begin position="117"/>
        <end position="177"/>
    </location>
</feature>
<reference evidence="2 3" key="1">
    <citation type="submission" date="2019-03" db="EMBL/GenBank/DDBJ databases">
        <title>Genomics of glacier-inhabiting Cryobacterium strains.</title>
        <authorList>
            <person name="Liu Q."/>
            <person name="Xin Y.-H."/>
        </authorList>
    </citation>
    <scope>NUCLEOTIDE SEQUENCE [LARGE SCALE GENOMIC DNA]</scope>
    <source>
        <strain evidence="2 3">TMT1-51</strain>
    </source>
</reference>
<evidence type="ECO:0000259" key="1">
    <source>
        <dbReference type="SMART" id="SM00507"/>
    </source>
</evidence>
<gene>
    <name evidence="2" type="ORF">E3T49_13285</name>
</gene>
<name>A0A4Y8JWI9_9MICO</name>
<dbReference type="Proteomes" id="UP000297472">
    <property type="component" value="Unassembled WGS sequence"/>
</dbReference>
<dbReference type="InterPro" id="IPR003615">
    <property type="entry name" value="HNH_nuc"/>
</dbReference>
<keyword evidence="2" id="KW-0378">Hydrolase</keyword>
<dbReference type="OrthoDB" id="4461979at2"/>
<keyword evidence="2" id="KW-0255">Endonuclease</keyword>
<protein>
    <submittedName>
        <fullName evidence="2">HNH endonuclease</fullName>
    </submittedName>
</protein>
<dbReference type="Pfam" id="PF01844">
    <property type="entry name" value="HNH"/>
    <property type="match status" value="1"/>
</dbReference>
<organism evidence="2 3">
    <name type="scientific">Cryobacterium cryoconiti</name>
    <dbReference type="NCBI Taxonomy" id="1259239"/>
    <lineage>
        <taxon>Bacteria</taxon>
        <taxon>Bacillati</taxon>
        <taxon>Actinomycetota</taxon>
        <taxon>Actinomycetes</taxon>
        <taxon>Micrococcales</taxon>
        <taxon>Microbacteriaceae</taxon>
        <taxon>Cryobacterium</taxon>
    </lineage>
</organism>